<dbReference type="Pfam" id="PF17917">
    <property type="entry name" value="RT_RNaseH"/>
    <property type="match status" value="1"/>
</dbReference>
<dbReference type="SUPFAM" id="SSF50630">
    <property type="entry name" value="Acid proteases"/>
    <property type="match status" value="1"/>
</dbReference>
<keyword evidence="6" id="KW-0378">Hydrolase</keyword>
<dbReference type="AlphaFoldDB" id="M5C0L2"/>
<dbReference type="InterPro" id="IPR021109">
    <property type="entry name" value="Peptidase_aspartic_dom_sf"/>
</dbReference>
<dbReference type="HOGENOM" id="CLU_351314_0_0_1"/>
<dbReference type="Pfam" id="PF00078">
    <property type="entry name" value="RVT_1"/>
    <property type="match status" value="1"/>
</dbReference>
<dbReference type="SUPFAM" id="SSF56672">
    <property type="entry name" value="DNA/RNA polymerases"/>
    <property type="match status" value="1"/>
</dbReference>
<keyword evidence="3 10" id="KW-0548">Nucleotidyltransferase</keyword>
<dbReference type="InterPro" id="IPR041373">
    <property type="entry name" value="RT_RNaseH"/>
</dbReference>
<evidence type="ECO:0000313" key="11">
    <source>
        <dbReference type="Proteomes" id="UP000012065"/>
    </source>
</evidence>
<gene>
    <name evidence="10" type="primary">pol</name>
    <name evidence="10" type="ORF">BN14_06998</name>
</gene>
<evidence type="ECO:0000256" key="5">
    <source>
        <dbReference type="ARBA" id="ARBA00022759"/>
    </source>
</evidence>
<dbReference type="GO" id="GO:0003964">
    <property type="term" value="F:RNA-directed DNA polymerase activity"/>
    <property type="evidence" value="ECO:0007669"/>
    <property type="project" value="UniProtKB-KW"/>
</dbReference>
<dbReference type="GO" id="GO:0004519">
    <property type="term" value="F:endonuclease activity"/>
    <property type="evidence" value="ECO:0007669"/>
    <property type="project" value="UniProtKB-KW"/>
</dbReference>
<dbReference type="CDD" id="cd01647">
    <property type="entry name" value="RT_LTR"/>
    <property type="match status" value="1"/>
</dbReference>
<dbReference type="CDD" id="cd09274">
    <property type="entry name" value="RNase_HI_RT_Ty3"/>
    <property type="match status" value="1"/>
</dbReference>
<accession>M5C0L2</accession>
<dbReference type="PROSITE" id="PS50878">
    <property type="entry name" value="RT_POL"/>
    <property type="match status" value="1"/>
</dbReference>
<feature type="domain" description="Reverse transcriptase" evidence="9">
    <location>
        <begin position="257"/>
        <end position="439"/>
    </location>
</feature>
<keyword evidence="5" id="KW-0255">Endonuclease</keyword>
<evidence type="ECO:0000256" key="3">
    <source>
        <dbReference type="ARBA" id="ARBA00022695"/>
    </source>
</evidence>
<dbReference type="PANTHER" id="PTHR37984">
    <property type="entry name" value="PROTEIN CBG26694"/>
    <property type="match status" value="1"/>
</dbReference>
<protein>
    <recommendedName>
        <fullName evidence="1">RNA-directed DNA polymerase</fullName>
        <ecNumber evidence="1">2.7.7.49</ecNumber>
    </recommendedName>
</protein>
<dbReference type="PANTHER" id="PTHR37984:SF5">
    <property type="entry name" value="PROTEIN NYNRIN-LIKE"/>
    <property type="match status" value="1"/>
</dbReference>
<feature type="compositionally biased region" description="Polar residues" evidence="8">
    <location>
        <begin position="775"/>
        <end position="801"/>
    </location>
</feature>
<feature type="region of interest" description="Disordered" evidence="8">
    <location>
        <begin position="706"/>
        <end position="801"/>
    </location>
</feature>
<dbReference type="Gene3D" id="2.40.70.10">
    <property type="entry name" value="Acid Proteases"/>
    <property type="match status" value="1"/>
</dbReference>
<sequence length="801" mass="89948">MCVNAVKVKPKEKVRVLSVMLKELDELTRIQERIEVNAVRVKAKPTQGPKHIEQNTVKVKDNTRKVPDTLVVEAKIEGKSVCALLDSGCQTDLISSTLVDQLRLQKAALTKPLQVQLAMAGLRGTLHYGVCARIEYQSVDEQREFDVGNLDNYDVILGTPFLFQHSVRLSFNPYGVYIGAKDSLPFDGARIAELQEMLRQEAADVCKPANGTIPLPPMQAINHRIPLIDESKLYKFRPSRCPEALKSQFEAKARDYLESGRWKHSTGSNAIPMLFLPKKKDGKVELRTVLDKREQNSNTVKLASPLPLPEDILSEVSRHKYKTLLDGKDAYEQIRVVEEDVPKTLFHTPMGTMVSRVMQQGDCNAGATYQALMNHIFAPYIGVFMFVYLDDVVIFLDTLEEHVAHIRTVLKVLKREKLFLSPNKMQFLAEDLHILGHIVDSKGIRMDPHKVDSVSKWKTPESKEQLASFLGAVGYLAPNCPGIRIPMAPLAKRASGHTPFRWGGLEERSFREVIWLVEEYRGQHCVALEYGPDAPPIYLITDASLTGASRLVSQGPEWQTASVAAFWLAKFSNAQQNYTVTEREALAIVASLDKFQPLLHGVKFEILTDHKALEFLLTQKTLNARQIRWLETIGQFDCTIRYIEGTQNILADALSRMYSEDKQGTERAESEYVPERDEDRATGLYAQIETVTRPVITGMAAKVAAESQITSESVRRNPARTRAAPKRYDPEIPGRGDTRNTRKRAPKAKRMTNSWDPDQCDEFEVAREESRGANEMTNNSGQMKSSPASTELEGGNQTTGT</sequence>
<keyword evidence="2 10" id="KW-0808">Transferase</keyword>
<evidence type="ECO:0000256" key="4">
    <source>
        <dbReference type="ARBA" id="ARBA00022722"/>
    </source>
</evidence>
<feature type="compositionally biased region" description="Basic and acidic residues" evidence="8">
    <location>
        <begin position="726"/>
        <end position="740"/>
    </location>
</feature>
<evidence type="ECO:0000256" key="7">
    <source>
        <dbReference type="ARBA" id="ARBA00022918"/>
    </source>
</evidence>
<comment type="caution">
    <text evidence="10">The sequence shown here is derived from an EMBL/GenBank/DDBJ whole genome shotgun (WGS) entry which is preliminary data.</text>
</comment>
<proteinExistence type="predicted"/>
<dbReference type="InterPro" id="IPR043128">
    <property type="entry name" value="Rev_trsase/Diguanyl_cyclase"/>
</dbReference>
<dbReference type="InterPro" id="IPR050951">
    <property type="entry name" value="Retrovirus_Pol_polyprotein"/>
</dbReference>
<evidence type="ECO:0000256" key="1">
    <source>
        <dbReference type="ARBA" id="ARBA00012493"/>
    </source>
</evidence>
<dbReference type="CDD" id="cd00303">
    <property type="entry name" value="retropepsin_like"/>
    <property type="match status" value="1"/>
</dbReference>
<evidence type="ECO:0000256" key="8">
    <source>
        <dbReference type="SAM" id="MobiDB-lite"/>
    </source>
</evidence>
<feature type="compositionally biased region" description="Basic residues" evidence="8">
    <location>
        <begin position="741"/>
        <end position="750"/>
    </location>
</feature>
<name>M5C0L2_THACB</name>
<dbReference type="InterPro" id="IPR000477">
    <property type="entry name" value="RT_dom"/>
</dbReference>
<organism evidence="10 11">
    <name type="scientific">Thanatephorus cucumeris (strain AG1-IB / isolate 7/3/14)</name>
    <name type="common">Lettuce bottom rot fungus</name>
    <name type="synonym">Rhizoctonia solani</name>
    <dbReference type="NCBI Taxonomy" id="1108050"/>
    <lineage>
        <taxon>Eukaryota</taxon>
        <taxon>Fungi</taxon>
        <taxon>Dikarya</taxon>
        <taxon>Basidiomycota</taxon>
        <taxon>Agaricomycotina</taxon>
        <taxon>Agaricomycetes</taxon>
        <taxon>Cantharellales</taxon>
        <taxon>Ceratobasidiaceae</taxon>
        <taxon>Rhizoctonia</taxon>
        <taxon>Rhizoctonia solani AG-1</taxon>
    </lineage>
</organism>
<dbReference type="InterPro" id="IPR043502">
    <property type="entry name" value="DNA/RNA_pol_sf"/>
</dbReference>
<dbReference type="GO" id="GO:0016787">
    <property type="term" value="F:hydrolase activity"/>
    <property type="evidence" value="ECO:0007669"/>
    <property type="project" value="UniProtKB-KW"/>
</dbReference>
<dbReference type="Gene3D" id="3.10.10.10">
    <property type="entry name" value="HIV Type 1 Reverse Transcriptase, subunit A, domain 1"/>
    <property type="match status" value="1"/>
</dbReference>
<keyword evidence="7" id="KW-0695">RNA-directed DNA polymerase</keyword>
<evidence type="ECO:0000259" key="9">
    <source>
        <dbReference type="PROSITE" id="PS50878"/>
    </source>
</evidence>
<dbReference type="Proteomes" id="UP000012065">
    <property type="component" value="Unassembled WGS sequence"/>
</dbReference>
<reference evidence="10 11" key="1">
    <citation type="journal article" date="2013" name="J. Biotechnol.">
        <title>Establishment and interpretation of the genome sequence of the phytopathogenic fungus Rhizoctonia solani AG1-IB isolate 7/3/14.</title>
        <authorList>
            <person name="Wibberg D.W."/>
            <person name="Jelonek L.J."/>
            <person name="Rupp O.R."/>
            <person name="Hennig M.H."/>
            <person name="Eikmeyer F.E."/>
            <person name="Goesmann A.G."/>
            <person name="Hartmann A.H."/>
            <person name="Borriss R.B."/>
            <person name="Grosch R.G."/>
            <person name="Puehler A.P."/>
            <person name="Schlueter A.S."/>
        </authorList>
    </citation>
    <scope>NUCLEOTIDE SEQUENCE [LARGE SCALE GENOMIC DNA]</scope>
    <source>
        <strain evidence="11">AG1-IB / isolate 7/3/14</strain>
    </source>
</reference>
<evidence type="ECO:0000313" key="10">
    <source>
        <dbReference type="EMBL" id="CCO32934.1"/>
    </source>
</evidence>
<dbReference type="Gene3D" id="3.30.70.270">
    <property type="match status" value="2"/>
</dbReference>
<evidence type="ECO:0000256" key="6">
    <source>
        <dbReference type="ARBA" id="ARBA00022801"/>
    </source>
</evidence>
<keyword evidence="4" id="KW-0540">Nuclease</keyword>
<evidence type="ECO:0000256" key="2">
    <source>
        <dbReference type="ARBA" id="ARBA00022679"/>
    </source>
</evidence>
<dbReference type="EC" id="2.7.7.49" evidence="1"/>
<dbReference type="EMBL" id="CAOJ01010696">
    <property type="protein sequence ID" value="CCO32934.1"/>
    <property type="molecule type" value="Genomic_DNA"/>
</dbReference>